<keyword evidence="4" id="KW-1185">Reference proteome</keyword>
<reference evidence="1" key="1">
    <citation type="submission" date="2021-02" db="EMBL/GenBank/DDBJ databases">
        <authorList>
            <person name="Nowell W R."/>
        </authorList>
    </citation>
    <scope>NUCLEOTIDE SEQUENCE</scope>
</reference>
<proteinExistence type="predicted"/>
<accession>A0A815KYD5</accession>
<dbReference type="InterPro" id="IPR050583">
    <property type="entry name" value="Mycobacterial_A85_antigen"/>
</dbReference>
<dbReference type="PANTHER" id="PTHR48098:SF6">
    <property type="entry name" value="FERRI-BACILLIBACTIN ESTERASE BESA"/>
    <property type="match status" value="1"/>
</dbReference>
<dbReference type="InterPro" id="IPR029058">
    <property type="entry name" value="AB_hydrolase_fold"/>
</dbReference>
<dbReference type="AlphaFoldDB" id="A0A815KYD5"/>
<gene>
    <name evidence="2" type="ORF">JXQ802_LOCUS50763</name>
    <name evidence="1" type="ORF">PYM288_LOCUS34578</name>
</gene>
<dbReference type="InterPro" id="IPR000801">
    <property type="entry name" value="Esterase-like"/>
</dbReference>
<dbReference type="PANTHER" id="PTHR48098">
    <property type="entry name" value="ENTEROCHELIN ESTERASE-RELATED"/>
    <property type="match status" value="1"/>
</dbReference>
<name>A0A815KYD5_9BILA</name>
<dbReference type="Proteomes" id="UP000663870">
    <property type="component" value="Unassembled WGS sequence"/>
</dbReference>
<evidence type="ECO:0000313" key="1">
    <source>
        <dbReference type="EMBL" id="CAF1396039.1"/>
    </source>
</evidence>
<dbReference type="SUPFAM" id="SSF53474">
    <property type="entry name" value="alpha/beta-Hydrolases"/>
    <property type="match status" value="1"/>
</dbReference>
<evidence type="ECO:0000313" key="3">
    <source>
        <dbReference type="Proteomes" id="UP000663854"/>
    </source>
</evidence>
<dbReference type="Pfam" id="PF00756">
    <property type="entry name" value="Esterase"/>
    <property type="match status" value="1"/>
</dbReference>
<protein>
    <recommendedName>
        <fullName evidence="5">Esterase</fullName>
    </recommendedName>
</protein>
<organism evidence="1 3">
    <name type="scientific">Rotaria sordida</name>
    <dbReference type="NCBI Taxonomy" id="392033"/>
    <lineage>
        <taxon>Eukaryota</taxon>
        <taxon>Metazoa</taxon>
        <taxon>Spiralia</taxon>
        <taxon>Gnathifera</taxon>
        <taxon>Rotifera</taxon>
        <taxon>Eurotatoria</taxon>
        <taxon>Bdelloidea</taxon>
        <taxon>Philodinida</taxon>
        <taxon>Philodinidae</taxon>
        <taxon>Rotaria</taxon>
    </lineage>
</organism>
<evidence type="ECO:0008006" key="5">
    <source>
        <dbReference type="Google" id="ProtNLM"/>
    </source>
</evidence>
<evidence type="ECO:0000313" key="2">
    <source>
        <dbReference type="EMBL" id="CAF1622461.1"/>
    </source>
</evidence>
<comment type="caution">
    <text evidence="1">The sequence shown here is derived from an EMBL/GenBank/DDBJ whole genome shotgun (WGS) entry which is preliminary data.</text>
</comment>
<dbReference type="Proteomes" id="UP000663854">
    <property type="component" value="Unassembled WGS sequence"/>
</dbReference>
<evidence type="ECO:0000313" key="4">
    <source>
        <dbReference type="Proteomes" id="UP000663870"/>
    </source>
</evidence>
<dbReference type="Gene3D" id="3.40.50.1820">
    <property type="entry name" value="alpha/beta hydrolase"/>
    <property type="match status" value="1"/>
</dbReference>
<dbReference type="EMBL" id="CAJNOL010006844">
    <property type="protein sequence ID" value="CAF1622461.1"/>
    <property type="molecule type" value="Genomic_DNA"/>
</dbReference>
<dbReference type="EMBL" id="CAJNOH010005353">
    <property type="protein sequence ID" value="CAF1396039.1"/>
    <property type="molecule type" value="Genomic_DNA"/>
</dbReference>
<sequence length="218" mass="25185">MQRTCDKKKDWLSVQYRTQTYGEVDEYNAYIVNYVKPWIDKNYRTLSTAKHTVIAGSSHGGLAAFHMALSHPTTFGIAICMSSSFWAGIDFLPASTLTRLLFSLETSDLIQRYDEILKSTDAPILYIDWGLSKGWQIHNFIIEQLAASRSNEMVKLLTEKYGYKRMNVESIQHIDENEKILLTCIDSHGEHDEIWWGKRFLTIVNILFDHFLAIIIIN</sequence>